<proteinExistence type="predicted"/>
<gene>
    <name evidence="1" type="ORF">METZ01_LOCUS152858</name>
</gene>
<dbReference type="SUPFAM" id="SSF50939">
    <property type="entry name" value="Sialidases"/>
    <property type="match status" value="1"/>
</dbReference>
<evidence type="ECO:0000313" key="1">
    <source>
        <dbReference type="EMBL" id="SVB00004.1"/>
    </source>
</evidence>
<name>A0A382AF74_9ZZZZ</name>
<accession>A0A382AF74</accession>
<reference evidence="1" key="1">
    <citation type="submission" date="2018-05" db="EMBL/GenBank/DDBJ databases">
        <authorList>
            <person name="Lanie J.A."/>
            <person name="Ng W.-L."/>
            <person name="Kazmierczak K.M."/>
            <person name="Andrzejewski T.M."/>
            <person name="Davidsen T.M."/>
            <person name="Wayne K.J."/>
            <person name="Tettelin H."/>
            <person name="Glass J.I."/>
            <person name="Rusch D."/>
            <person name="Podicherti R."/>
            <person name="Tsui H.-C.T."/>
            <person name="Winkler M.E."/>
        </authorList>
    </citation>
    <scope>NUCLEOTIDE SEQUENCE</scope>
</reference>
<sequence>MAKPVNIKIHKNFGQTVSIKNFCSLNAGIFFCVTLLAAPVKENVGLYGGQVSDIESINRSSTSEILIAVDSSQRGVFRWHSTAARWGSVTNPIDSTLTGHIAGSASEVEANPNSVGDVYAVLDTPSTSKQLYVSSNFGDLDPNVSWSAAATSTSSSIEGISTLVGHASGIYAGTGDGTVFLNTGTASDTFSSVFTASGQEVVAIGIASSTLGYVLTSDSTSGPRLYTTNWSGTDTELTALLPSFSPIQLRTGSCPISSCAIEISLLGLDPIDTTGQILFIAGSSTNGQAFKSTNGGLTWNSGWDYQCGQASSGCKAFGFTDGYPQVIRFRGTSTSGLESRHVFISRVVLDQDETAPEWAFMPKLISSIQPSGTTGPTISIQTNANDGALSIDPIDNNILYVASDLAIGQLSHSETTGFAHGSEKGNALGIDGLVINDLDYYENSSTDKNLWIVAKSGAAFALNYDPTDPTSVATRDGWVFPIFPMNDGAPPRAVAIDPTNRALALIGNGKIYRNDSADTIPDVATNWIRVFDPANASFSGAGQPLESIRVDRSYTTAIEWQSVGTSCDRVYMTVANTDTGTEGGVFYSDNGGQTWSTDTLGGGLLKMPVNALVSNSNFLWIGVGDSDGRIDETGIRSRVSLCGSSDWWKPTHSSDATFTELQTKYITAIDGVTVGGSSSYSGVAYV</sequence>
<feature type="non-terminal residue" evidence="1">
    <location>
        <position position="686"/>
    </location>
</feature>
<dbReference type="EMBL" id="UINC01025083">
    <property type="protein sequence ID" value="SVB00004.1"/>
    <property type="molecule type" value="Genomic_DNA"/>
</dbReference>
<dbReference type="InterPro" id="IPR036278">
    <property type="entry name" value="Sialidase_sf"/>
</dbReference>
<dbReference type="AlphaFoldDB" id="A0A382AF74"/>
<organism evidence="1">
    <name type="scientific">marine metagenome</name>
    <dbReference type="NCBI Taxonomy" id="408172"/>
    <lineage>
        <taxon>unclassified sequences</taxon>
        <taxon>metagenomes</taxon>
        <taxon>ecological metagenomes</taxon>
    </lineage>
</organism>
<protein>
    <submittedName>
        <fullName evidence="1">Uncharacterized protein</fullName>
    </submittedName>
</protein>